<reference evidence="1" key="1">
    <citation type="submission" date="2022-01" db="EMBL/GenBank/DDBJ databases">
        <title>Whole genome-based taxonomy of the Shewanellaceae.</title>
        <authorList>
            <person name="Martin-Rodriguez A.J."/>
        </authorList>
    </citation>
    <scope>NUCLEOTIDE SEQUENCE</scope>
    <source>
        <strain evidence="1">DSM 16422</strain>
    </source>
</reference>
<dbReference type="EMBL" id="JAKIKP010000014">
    <property type="protein sequence ID" value="MCL1144052.1"/>
    <property type="molecule type" value="Genomic_DNA"/>
</dbReference>
<protein>
    <submittedName>
        <fullName evidence="1">DUF6445 family protein</fullName>
    </submittedName>
</protein>
<dbReference type="Pfam" id="PF20043">
    <property type="entry name" value="DUF6445"/>
    <property type="match status" value="1"/>
</dbReference>
<dbReference type="RefSeq" id="WP_248996719.1">
    <property type="nucleotide sequence ID" value="NZ_JAKIKP010000014.1"/>
</dbReference>
<comment type="caution">
    <text evidence="1">The sequence shown here is derived from an EMBL/GenBank/DDBJ whole genome shotgun (WGS) entry which is preliminary data.</text>
</comment>
<dbReference type="InterPro" id="IPR045617">
    <property type="entry name" value="DUF6445"/>
</dbReference>
<evidence type="ECO:0000313" key="1">
    <source>
        <dbReference type="EMBL" id="MCL1144052.1"/>
    </source>
</evidence>
<accession>A0A9X1ZR44</accession>
<proteinExistence type="predicted"/>
<dbReference type="AlphaFoldDB" id="A0A9X1ZR44"/>
<organism evidence="1 2">
    <name type="scientific">Shewanella gaetbuli</name>
    <dbReference type="NCBI Taxonomy" id="220752"/>
    <lineage>
        <taxon>Bacteria</taxon>
        <taxon>Pseudomonadati</taxon>
        <taxon>Pseudomonadota</taxon>
        <taxon>Gammaproteobacteria</taxon>
        <taxon>Alteromonadales</taxon>
        <taxon>Shewanellaceae</taxon>
        <taxon>Shewanella</taxon>
    </lineage>
</organism>
<evidence type="ECO:0000313" key="2">
    <source>
        <dbReference type="Proteomes" id="UP001139333"/>
    </source>
</evidence>
<keyword evidence="2" id="KW-1185">Reference proteome</keyword>
<name>A0A9X1ZR44_9GAMM</name>
<gene>
    <name evidence="1" type="ORF">L2672_15330</name>
</gene>
<dbReference type="Proteomes" id="UP001139333">
    <property type="component" value="Unassembled WGS sequence"/>
</dbReference>
<sequence>MTSHSNDNSPFVVNTPLNIKVEHIGLEQTPVIIIDDFAEDLSQLRDFANQSTFKLVDGSYYPGLRAPLPRPYVISVLDAIFQLIYDTYSIPTTLRLKPKNIVYSLITKNETDLDTMQCLPHFDTPEPYYFAILHYLQSAPHGGTGFFRHMPTQFERITAATMQSYFNLAQQHIDQHGAPTQGYMTQSNPHYQLYHHIEYRPNRLVVYPGNLLHSTLVNRQIDIDNNPQTGRLTGNIFINFE</sequence>